<organism evidence="2 4">
    <name type="scientific">Didymodactylos carnosus</name>
    <dbReference type="NCBI Taxonomy" id="1234261"/>
    <lineage>
        <taxon>Eukaryota</taxon>
        <taxon>Metazoa</taxon>
        <taxon>Spiralia</taxon>
        <taxon>Gnathifera</taxon>
        <taxon>Rotifera</taxon>
        <taxon>Eurotatoria</taxon>
        <taxon>Bdelloidea</taxon>
        <taxon>Philodinida</taxon>
        <taxon>Philodinidae</taxon>
        <taxon>Didymodactylos</taxon>
    </lineage>
</organism>
<evidence type="ECO:0000313" key="3">
    <source>
        <dbReference type="EMBL" id="CAF3699844.1"/>
    </source>
</evidence>
<dbReference type="Gene3D" id="3.40.30.10">
    <property type="entry name" value="Glutaredoxin"/>
    <property type="match status" value="2"/>
</dbReference>
<dbReference type="InterPro" id="IPR036249">
    <property type="entry name" value="Thioredoxin-like_sf"/>
</dbReference>
<feature type="domain" description="Thioredoxin" evidence="1">
    <location>
        <begin position="1"/>
        <end position="76"/>
    </location>
</feature>
<dbReference type="Proteomes" id="UP000681722">
    <property type="component" value="Unassembled WGS sequence"/>
</dbReference>
<dbReference type="InterPro" id="IPR052643">
    <property type="entry name" value="ERP44"/>
</dbReference>
<reference evidence="2" key="1">
    <citation type="submission" date="2021-02" db="EMBL/GenBank/DDBJ databases">
        <authorList>
            <person name="Nowell W R."/>
        </authorList>
    </citation>
    <scope>NUCLEOTIDE SEQUENCE</scope>
</reference>
<accession>A0A814AXQ6</accession>
<dbReference type="PANTHER" id="PTHR46295">
    <property type="entry name" value="ENDOPLASMIC RETICULUM RESIDENT PROTEIN 44"/>
    <property type="match status" value="1"/>
</dbReference>
<gene>
    <name evidence="2" type="ORF">GPM918_LOCUS9626</name>
    <name evidence="3" type="ORF">SRO942_LOCUS9623</name>
</gene>
<protein>
    <recommendedName>
        <fullName evidence="1">Thioredoxin domain-containing protein</fullName>
    </recommendedName>
</protein>
<dbReference type="PANTHER" id="PTHR46295:SF1">
    <property type="entry name" value="ENDOPLASMIC RETICULUM RESIDENT PROTEIN 44"/>
    <property type="match status" value="1"/>
</dbReference>
<dbReference type="AlphaFoldDB" id="A0A814AXQ6"/>
<evidence type="ECO:0000313" key="2">
    <source>
        <dbReference type="EMBL" id="CAF0920521.1"/>
    </source>
</evidence>
<feature type="non-terminal residue" evidence="2">
    <location>
        <position position="1"/>
    </location>
</feature>
<dbReference type="EMBL" id="CAJNOQ010001808">
    <property type="protein sequence ID" value="CAF0920521.1"/>
    <property type="molecule type" value="Genomic_DNA"/>
</dbReference>
<dbReference type="SUPFAM" id="SSF52833">
    <property type="entry name" value="Thioredoxin-like"/>
    <property type="match status" value="2"/>
</dbReference>
<dbReference type="GO" id="GO:0006457">
    <property type="term" value="P:protein folding"/>
    <property type="evidence" value="ECO:0007669"/>
    <property type="project" value="TreeGrafter"/>
</dbReference>
<comment type="caution">
    <text evidence="2">The sequence shown here is derived from an EMBL/GenBank/DDBJ whole genome shotgun (WGS) entry which is preliminary data.</text>
</comment>
<dbReference type="OrthoDB" id="294696at2759"/>
<evidence type="ECO:0000313" key="4">
    <source>
        <dbReference type="Proteomes" id="UP000663829"/>
    </source>
</evidence>
<dbReference type="GO" id="GO:0003756">
    <property type="term" value="F:protein disulfide isomerase activity"/>
    <property type="evidence" value="ECO:0007669"/>
    <property type="project" value="TreeGrafter"/>
</dbReference>
<keyword evidence="4" id="KW-1185">Reference proteome</keyword>
<proteinExistence type="predicted"/>
<dbReference type="GO" id="GO:0005789">
    <property type="term" value="C:endoplasmic reticulum membrane"/>
    <property type="evidence" value="ECO:0007669"/>
    <property type="project" value="TreeGrafter"/>
</dbReference>
<dbReference type="EMBL" id="CAJOBC010001807">
    <property type="protein sequence ID" value="CAF3699844.1"/>
    <property type="molecule type" value="Genomic_DNA"/>
</dbReference>
<evidence type="ECO:0000259" key="1">
    <source>
        <dbReference type="Pfam" id="PF00085"/>
    </source>
</evidence>
<name>A0A814AXQ6_9BILA</name>
<dbReference type="GO" id="GO:0005793">
    <property type="term" value="C:endoplasmic reticulum-Golgi intermediate compartment"/>
    <property type="evidence" value="ECO:0007669"/>
    <property type="project" value="TreeGrafter"/>
</dbReference>
<sequence length="162" mass="18557">MLNPIYDEFADKIAKEFPQPGLVLIGKVDCDAENAISTKYRVNKYPTLKMYRYGVMTKREYRGARQVDQLVDFIRKQVVSPIVKLQTLTDLYTLDVKKRYIIGHFENEQSPNYPIFAKAASLLRDECNFAASVGGDDFKTERPAGDSVFYRPPQVIFGLFLS</sequence>
<dbReference type="InterPro" id="IPR013766">
    <property type="entry name" value="Thioredoxin_domain"/>
</dbReference>
<dbReference type="Proteomes" id="UP000663829">
    <property type="component" value="Unassembled WGS sequence"/>
</dbReference>
<dbReference type="Pfam" id="PF00085">
    <property type="entry name" value="Thioredoxin"/>
    <property type="match status" value="1"/>
</dbReference>